<evidence type="ECO:0000313" key="3">
    <source>
        <dbReference type="Proteomes" id="UP001174909"/>
    </source>
</evidence>
<dbReference type="EMBL" id="CASHTH010001989">
    <property type="protein sequence ID" value="CAI8023040.1"/>
    <property type="molecule type" value="Genomic_DNA"/>
</dbReference>
<feature type="region of interest" description="Disordered" evidence="1">
    <location>
        <begin position="115"/>
        <end position="135"/>
    </location>
</feature>
<organism evidence="2 3">
    <name type="scientific">Geodia barretti</name>
    <name type="common">Barrett's horny sponge</name>
    <dbReference type="NCBI Taxonomy" id="519541"/>
    <lineage>
        <taxon>Eukaryota</taxon>
        <taxon>Metazoa</taxon>
        <taxon>Porifera</taxon>
        <taxon>Demospongiae</taxon>
        <taxon>Heteroscleromorpha</taxon>
        <taxon>Tetractinellida</taxon>
        <taxon>Astrophorina</taxon>
        <taxon>Geodiidae</taxon>
        <taxon>Geodia</taxon>
    </lineage>
</organism>
<dbReference type="Proteomes" id="UP001174909">
    <property type="component" value="Unassembled WGS sequence"/>
</dbReference>
<name>A0AA35S416_GEOBA</name>
<evidence type="ECO:0000313" key="2">
    <source>
        <dbReference type="EMBL" id="CAI8023040.1"/>
    </source>
</evidence>
<accession>A0AA35S416</accession>
<dbReference type="AlphaFoldDB" id="A0AA35S416"/>
<reference evidence="2" key="1">
    <citation type="submission" date="2023-03" db="EMBL/GenBank/DDBJ databases">
        <authorList>
            <person name="Steffen K."/>
            <person name="Cardenas P."/>
        </authorList>
    </citation>
    <scope>NUCLEOTIDE SEQUENCE</scope>
</reference>
<feature type="region of interest" description="Disordered" evidence="1">
    <location>
        <begin position="36"/>
        <end position="55"/>
    </location>
</feature>
<keyword evidence="3" id="KW-1185">Reference proteome</keyword>
<feature type="region of interest" description="Disordered" evidence="1">
    <location>
        <begin position="153"/>
        <end position="180"/>
    </location>
</feature>
<comment type="caution">
    <text evidence="2">The sequence shown here is derived from an EMBL/GenBank/DDBJ whole genome shotgun (WGS) entry which is preliminary data.</text>
</comment>
<sequence>MQFMAAGSMNEGLGGTKLLHATRLPTTDPIAISKIYPTPPSVETSDKRYDEPEMMEESGPVSIWEGEGSVEDEMNLVPLEFAPLPLSPRPKLPLHCIYVKKESHKLMAAETDTCSSRSSSQQVHPQKFIFPPPSTLTSRSKIDSFTLPLSSRHRSPRLTNLTSSPALLSHSSSKPSSQFLSGVATASTPIPSPLEAATPTPISVLATANRLVPVLPEAHALYVNLALLDSALALDHWRSPSFTQRAWRALMQNDKSDR</sequence>
<evidence type="ECO:0000256" key="1">
    <source>
        <dbReference type="SAM" id="MobiDB-lite"/>
    </source>
</evidence>
<feature type="compositionally biased region" description="Polar residues" evidence="1">
    <location>
        <begin position="115"/>
        <end position="124"/>
    </location>
</feature>
<gene>
    <name evidence="2" type="ORF">GBAR_LOCUS13486</name>
</gene>
<protein>
    <submittedName>
        <fullName evidence="2">Uncharacterized protein</fullName>
    </submittedName>
</protein>
<feature type="compositionally biased region" description="Low complexity" evidence="1">
    <location>
        <begin position="161"/>
        <end position="180"/>
    </location>
</feature>
<proteinExistence type="predicted"/>